<dbReference type="Proteomes" id="UP000030676">
    <property type="component" value="Unassembled WGS sequence"/>
</dbReference>
<reference evidence="2" key="2">
    <citation type="submission" date="2012-05" db="EMBL/GenBank/DDBJ databases">
        <title>The Genome Annotation of Fusarium oxysporum PHW808.</title>
        <authorList>
            <consortium name="The Broad Institute Genomics Platform"/>
            <person name="Ma L.-J."/>
            <person name="Corby-Kistler H."/>
            <person name="Broz K."/>
            <person name="Gale L.R."/>
            <person name="Jonkers W."/>
            <person name="O'Donnell K."/>
            <person name="Ploetz R."/>
            <person name="Steinberg C."/>
            <person name="Schwartz D.C."/>
            <person name="VanEtten H."/>
            <person name="Zhou S."/>
            <person name="Young S.K."/>
            <person name="Zeng Q."/>
            <person name="Gargeya S."/>
            <person name="Fitzgerald M."/>
            <person name="Abouelleil A."/>
            <person name="Alvarado L."/>
            <person name="Chapman S.B."/>
            <person name="Gainer-Dewar J."/>
            <person name="Goldberg J."/>
            <person name="Griggs A."/>
            <person name="Gujja S."/>
            <person name="Hansen M."/>
            <person name="Howarth C."/>
            <person name="Imamovic A."/>
            <person name="Ireland A."/>
            <person name="Larimer J."/>
            <person name="McCowan C."/>
            <person name="Murphy C."/>
            <person name="Pearson M."/>
            <person name="Poon T.W."/>
            <person name="Priest M."/>
            <person name="Roberts A."/>
            <person name="Saif S."/>
            <person name="Shea T."/>
            <person name="Sykes S."/>
            <person name="Wortman J."/>
            <person name="Nusbaum C."/>
            <person name="Birren B."/>
        </authorList>
    </citation>
    <scope>NUCLEOTIDE SEQUENCE</scope>
    <source>
        <strain evidence="2">54008</strain>
    </source>
</reference>
<reference evidence="2" key="1">
    <citation type="submission" date="2011-11" db="EMBL/GenBank/DDBJ databases">
        <title>The Genome Sequence of Fusarium oxysporum PHW808.</title>
        <authorList>
            <consortium name="The Broad Institute Genome Sequencing Platform"/>
            <person name="Ma L.-J."/>
            <person name="Gale L.R."/>
            <person name="Schwartz D.C."/>
            <person name="Zhou S."/>
            <person name="Corby-Kistler H."/>
            <person name="Young S.K."/>
            <person name="Zeng Q."/>
            <person name="Gargeya S."/>
            <person name="Fitzgerald M."/>
            <person name="Haas B."/>
            <person name="Abouelleil A."/>
            <person name="Alvarado L."/>
            <person name="Arachchi H.M."/>
            <person name="Berlin A."/>
            <person name="Brown A."/>
            <person name="Chapman S.B."/>
            <person name="Chen Z."/>
            <person name="Dunbar C."/>
            <person name="Freedman E."/>
            <person name="Gearin G."/>
            <person name="Goldberg J."/>
            <person name="Griggs A."/>
            <person name="Gujja S."/>
            <person name="Heiman D."/>
            <person name="Howarth C."/>
            <person name="Larson L."/>
            <person name="Lui A."/>
            <person name="MacDonald P.J.P."/>
            <person name="Montmayeur A."/>
            <person name="Murphy C."/>
            <person name="Neiman D."/>
            <person name="Pearson M."/>
            <person name="Priest M."/>
            <person name="Roberts A."/>
            <person name="Saif S."/>
            <person name="Shea T."/>
            <person name="Shenoy N."/>
            <person name="Sisk P."/>
            <person name="Stolte C."/>
            <person name="Sykes S."/>
            <person name="Wortman J."/>
            <person name="Nusbaum C."/>
            <person name="Birren B."/>
        </authorList>
    </citation>
    <scope>NUCLEOTIDE SEQUENCE [LARGE SCALE GENOMIC DNA]</scope>
    <source>
        <strain evidence="2">54008</strain>
    </source>
</reference>
<evidence type="ECO:0000313" key="2">
    <source>
        <dbReference type="EMBL" id="EXL66676.1"/>
    </source>
</evidence>
<sequence>MADEGLSCERQKLRGHIDNPLQNRTVFILGIIIAGLLRKTE</sequence>
<feature type="transmembrane region" description="Helical" evidence="1">
    <location>
        <begin position="21"/>
        <end position="37"/>
    </location>
</feature>
<keyword evidence="1" id="KW-1133">Transmembrane helix</keyword>
<dbReference type="EMBL" id="JH659022">
    <property type="protein sequence ID" value="EXL66676.1"/>
    <property type="molecule type" value="Genomic_DNA"/>
</dbReference>
<evidence type="ECO:0000256" key="1">
    <source>
        <dbReference type="SAM" id="Phobius"/>
    </source>
</evidence>
<accession>X0H3U2</accession>
<organism evidence="2">
    <name type="scientific">Fusarium oxysporum f. sp. conglutinans race 2 54008</name>
    <dbReference type="NCBI Taxonomy" id="1089457"/>
    <lineage>
        <taxon>Eukaryota</taxon>
        <taxon>Fungi</taxon>
        <taxon>Dikarya</taxon>
        <taxon>Ascomycota</taxon>
        <taxon>Pezizomycotina</taxon>
        <taxon>Sordariomycetes</taxon>
        <taxon>Hypocreomycetidae</taxon>
        <taxon>Hypocreales</taxon>
        <taxon>Nectriaceae</taxon>
        <taxon>Fusarium</taxon>
        <taxon>Fusarium oxysporum species complex</taxon>
    </lineage>
</organism>
<dbReference type="HOGENOM" id="CLU_3279548_0_0_1"/>
<dbReference type="AlphaFoldDB" id="X0H3U2"/>
<keyword evidence="1" id="KW-0812">Transmembrane</keyword>
<protein>
    <submittedName>
        <fullName evidence="2">Uncharacterized protein</fullName>
    </submittedName>
</protein>
<proteinExistence type="predicted"/>
<gene>
    <name evidence="2" type="ORF">FOPG_17174</name>
</gene>
<keyword evidence="1" id="KW-0472">Membrane</keyword>
<name>X0H3U2_FUSOX</name>